<evidence type="ECO:0000313" key="3">
    <source>
        <dbReference type="EMBL" id="RYB92841.1"/>
    </source>
</evidence>
<keyword evidence="4" id="KW-1185">Reference proteome</keyword>
<name>A0A4Q2RUM2_9HYPH</name>
<evidence type="ECO:0000256" key="1">
    <source>
        <dbReference type="SAM" id="MobiDB-lite"/>
    </source>
</evidence>
<organism evidence="3 4">
    <name type="scientific">Ciceribacter ferrooxidans</name>
    <dbReference type="NCBI Taxonomy" id="2509717"/>
    <lineage>
        <taxon>Bacteria</taxon>
        <taxon>Pseudomonadati</taxon>
        <taxon>Pseudomonadota</taxon>
        <taxon>Alphaproteobacteria</taxon>
        <taxon>Hyphomicrobiales</taxon>
        <taxon>Rhizobiaceae</taxon>
        <taxon>Ciceribacter</taxon>
    </lineage>
</organism>
<dbReference type="Proteomes" id="UP000291088">
    <property type="component" value="Unassembled WGS sequence"/>
</dbReference>
<evidence type="ECO:0000313" key="4">
    <source>
        <dbReference type="Proteomes" id="UP000291088"/>
    </source>
</evidence>
<sequence>MKFLDPQHPFFRPLWLRILTVVLPAIWAVVEWSNGATGWAIIFLAAAGYAGWQLFLSPDAKAPSTDEKPAESRETDKGDEA</sequence>
<reference evidence="3 4" key="1">
    <citation type="submission" date="2019-01" db="EMBL/GenBank/DDBJ databases">
        <authorList>
            <person name="Deng T."/>
        </authorList>
    </citation>
    <scope>NUCLEOTIDE SEQUENCE [LARGE SCALE GENOMIC DNA]</scope>
    <source>
        <strain evidence="3 4">F8825</strain>
    </source>
</reference>
<protein>
    <recommendedName>
        <fullName evidence="5">DUF3329 domain-containing protein</fullName>
    </recommendedName>
</protein>
<feature type="compositionally biased region" description="Basic and acidic residues" evidence="1">
    <location>
        <begin position="64"/>
        <end position="81"/>
    </location>
</feature>
<keyword evidence="2" id="KW-1133">Transmembrane helix</keyword>
<feature type="transmembrane region" description="Helical" evidence="2">
    <location>
        <begin position="12"/>
        <end position="30"/>
    </location>
</feature>
<accession>A0A4Q2RUM2</accession>
<evidence type="ECO:0008006" key="5">
    <source>
        <dbReference type="Google" id="ProtNLM"/>
    </source>
</evidence>
<feature type="transmembrane region" description="Helical" evidence="2">
    <location>
        <begin position="36"/>
        <end position="56"/>
    </location>
</feature>
<proteinExistence type="predicted"/>
<gene>
    <name evidence="3" type="ORF">EUU22_24875</name>
</gene>
<dbReference type="EMBL" id="SDVB01000425">
    <property type="protein sequence ID" value="RYB92841.1"/>
    <property type="molecule type" value="Genomic_DNA"/>
</dbReference>
<dbReference type="RefSeq" id="WP_129334648.1">
    <property type="nucleotide sequence ID" value="NZ_SDVB01000425.1"/>
</dbReference>
<evidence type="ECO:0000256" key="2">
    <source>
        <dbReference type="SAM" id="Phobius"/>
    </source>
</evidence>
<feature type="region of interest" description="Disordered" evidence="1">
    <location>
        <begin position="59"/>
        <end position="81"/>
    </location>
</feature>
<keyword evidence="2" id="KW-0812">Transmembrane</keyword>
<comment type="caution">
    <text evidence="3">The sequence shown here is derived from an EMBL/GenBank/DDBJ whole genome shotgun (WGS) entry which is preliminary data.</text>
</comment>
<keyword evidence="2" id="KW-0472">Membrane</keyword>
<dbReference type="AlphaFoldDB" id="A0A4Q2RUM2"/>
<dbReference type="OrthoDB" id="7362327at2"/>